<dbReference type="Gene3D" id="3.40.50.300">
    <property type="entry name" value="P-loop containing nucleotide triphosphate hydrolases"/>
    <property type="match status" value="1"/>
</dbReference>
<evidence type="ECO:0000256" key="3">
    <source>
        <dbReference type="ARBA" id="ARBA00022741"/>
    </source>
</evidence>
<dbReference type="PROSITE" id="PS00211">
    <property type="entry name" value="ABC_TRANSPORTER_1"/>
    <property type="match status" value="1"/>
</dbReference>
<evidence type="ECO:0000256" key="1">
    <source>
        <dbReference type="ARBA" id="ARBA00005417"/>
    </source>
</evidence>
<keyword evidence="3" id="KW-0547">Nucleotide-binding</keyword>
<dbReference type="InterPro" id="IPR003593">
    <property type="entry name" value="AAA+_ATPase"/>
</dbReference>
<reference evidence="7" key="1">
    <citation type="submission" date="2021-02" db="EMBL/GenBank/DDBJ databases">
        <authorList>
            <person name="Nowell W R."/>
        </authorList>
    </citation>
    <scope>NUCLEOTIDE SEQUENCE</scope>
</reference>
<dbReference type="InterPro" id="IPR017871">
    <property type="entry name" value="ABC_transporter-like_CS"/>
</dbReference>
<organism evidence="7 8">
    <name type="scientific">Didymodactylos carnosus</name>
    <dbReference type="NCBI Taxonomy" id="1234261"/>
    <lineage>
        <taxon>Eukaryota</taxon>
        <taxon>Metazoa</taxon>
        <taxon>Spiralia</taxon>
        <taxon>Gnathifera</taxon>
        <taxon>Rotifera</taxon>
        <taxon>Eurotatoria</taxon>
        <taxon>Bdelloidea</taxon>
        <taxon>Philodinida</taxon>
        <taxon>Philodinidae</taxon>
        <taxon>Didymodactylos</taxon>
    </lineage>
</organism>
<dbReference type="EMBL" id="CAJOBA010001288">
    <property type="protein sequence ID" value="CAF3587337.1"/>
    <property type="molecule type" value="Genomic_DNA"/>
</dbReference>
<dbReference type="GO" id="GO:0005524">
    <property type="term" value="F:ATP binding"/>
    <property type="evidence" value="ECO:0007669"/>
    <property type="project" value="UniProtKB-KW"/>
</dbReference>
<accession>A0A8S2H0U8</accession>
<comment type="similarity">
    <text evidence="1">Belongs to the ABC transporter superfamily.</text>
</comment>
<dbReference type="SUPFAM" id="SSF52540">
    <property type="entry name" value="P-loop containing nucleoside triphosphate hydrolases"/>
    <property type="match status" value="1"/>
</dbReference>
<dbReference type="PANTHER" id="PTHR43335:SF4">
    <property type="entry name" value="ABC TRANSPORTER, ATP-BINDING PROTEIN"/>
    <property type="match status" value="1"/>
</dbReference>
<dbReference type="SMART" id="SM00382">
    <property type="entry name" value="AAA"/>
    <property type="match status" value="1"/>
</dbReference>
<evidence type="ECO:0000313" key="7">
    <source>
        <dbReference type="EMBL" id="CAF3587337.1"/>
    </source>
</evidence>
<evidence type="ECO:0000313" key="6">
    <source>
        <dbReference type="EMBL" id="CAF0803815.1"/>
    </source>
</evidence>
<evidence type="ECO:0000256" key="4">
    <source>
        <dbReference type="ARBA" id="ARBA00022840"/>
    </source>
</evidence>
<dbReference type="GO" id="GO:0016887">
    <property type="term" value="F:ATP hydrolysis activity"/>
    <property type="evidence" value="ECO:0007669"/>
    <property type="project" value="InterPro"/>
</dbReference>
<evidence type="ECO:0000259" key="5">
    <source>
        <dbReference type="PROSITE" id="PS50893"/>
    </source>
</evidence>
<dbReference type="InterPro" id="IPR003439">
    <property type="entry name" value="ABC_transporter-like_ATP-bd"/>
</dbReference>
<evidence type="ECO:0000256" key="2">
    <source>
        <dbReference type="ARBA" id="ARBA00022448"/>
    </source>
</evidence>
<keyword evidence="4" id="KW-0067">ATP-binding</keyword>
<sequence length="346" mass="38390">MISDNTSPSQQSEPNNDGQYPLVIRNLIKHYRGRSAPAVDNVSFKVHPGEFHAFIGANGAGKTTTIKSIIGAYTKYKGEILVYGHVNSSLAAKRFLGYVPEIARFPPRISLFRFLLTMSILSGMSFKEGRIRVEEVIAQQGLSALKTKSPNSFSSGQKKKVLLSQALLHNPKVIVMDEPAANLDPRARLDFFDTLKDLQKGGVAIIISSHILSEVGKYATGVSIIDGGKIVLTGTIDEIKKNMAISYEVQTNDQKALEKLLNSRHISFTFTEQQRIKFDLTSDEEMKPIQQEIAQSGLIITYIARTGGDLEELYRKYVLKGSVDTMSEPIMSAKARKKLERQMNHA</sequence>
<evidence type="ECO:0000313" key="8">
    <source>
        <dbReference type="Proteomes" id="UP000682733"/>
    </source>
</evidence>
<dbReference type="Proteomes" id="UP000682733">
    <property type="component" value="Unassembled WGS sequence"/>
</dbReference>
<dbReference type="PANTHER" id="PTHR43335">
    <property type="entry name" value="ABC TRANSPORTER, ATP-BINDING PROTEIN"/>
    <property type="match status" value="1"/>
</dbReference>
<dbReference type="EMBL" id="CAJNOK010001288">
    <property type="protein sequence ID" value="CAF0803815.1"/>
    <property type="molecule type" value="Genomic_DNA"/>
</dbReference>
<dbReference type="AlphaFoldDB" id="A0A8S2H0U8"/>
<dbReference type="InterPro" id="IPR027417">
    <property type="entry name" value="P-loop_NTPase"/>
</dbReference>
<name>A0A8S2H0U8_9BILA</name>
<gene>
    <name evidence="6" type="ORF">OVA965_LOCUS4789</name>
    <name evidence="7" type="ORF">TMI583_LOCUS4787</name>
</gene>
<dbReference type="PROSITE" id="PS50893">
    <property type="entry name" value="ABC_TRANSPORTER_2"/>
    <property type="match status" value="1"/>
</dbReference>
<dbReference type="CDD" id="cd03230">
    <property type="entry name" value="ABC_DR_subfamily_A"/>
    <property type="match status" value="1"/>
</dbReference>
<feature type="domain" description="ABC transporter" evidence="5">
    <location>
        <begin position="22"/>
        <end position="252"/>
    </location>
</feature>
<dbReference type="Proteomes" id="UP000677228">
    <property type="component" value="Unassembled WGS sequence"/>
</dbReference>
<comment type="caution">
    <text evidence="7">The sequence shown here is derived from an EMBL/GenBank/DDBJ whole genome shotgun (WGS) entry which is preliminary data.</text>
</comment>
<proteinExistence type="inferred from homology"/>
<dbReference type="Pfam" id="PF00005">
    <property type="entry name" value="ABC_tran"/>
    <property type="match status" value="1"/>
</dbReference>
<keyword evidence="2" id="KW-0813">Transport</keyword>
<protein>
    <recommendedName>
        <fullName evidence="5">ABC transporter domain-containing protein</fullName>
    </recommendedName>
</protein>